<dbReference type="InterPro" id="IPR009267">
    <property type="entry name" value="NTP_transf_6"/>
</dbReference>
<dbReference type="PANTHER" id="PTHR39166">
    <property type="entry name" value="BLL1166 PROTEIN"/>
    <property type="match status" value="1"/>
</dbReference>
<dbReference type="Proteomes" id="UP000184159">
    <property type="component" value="Unassembled WGS sequence"/>
</dbReference>
<evidence type="ECO:0000313" key="1">
    <source>
        <dbReference type="EMBL" id="SHE61862.1"/>
    </source>
</evidence>
<dbReference type="RefSeq" id="WP_072955379.1">
    <property type="nucleotide sequence ID" value="NZ_FQUH01000002.1"/>
</dbReference>
<dbReference type="Pfam" id="PF06042">
    <property type="entry name" value="NTP_transf_6"/>
    <property type="match status" value="1"/>
</dbReference>
<accession>A0A1M4UYW0</accession>
<name>A0A1M4UYW0_VIBGA</name>
<dbReference type="AlphaFoldDB" id="A0A1M4UYW0"/>
<keyword evidence="2" id="KW-1185">Reference proteome</keyword>
<evidence type="ECO:0008006" key="3">
    <source>
        <dbReference type="Google" id="ProtNLM"/>
    </source>
</evidence>
<dbReference type="PANTHER" id="PTHR39166:SF1">
    <property type="entry name" value="BLL1166 PROTEIN"/>
    <property type="match status" value="1"/>
</dbReference>
<protein>
    <recommendedName>
        <fullName evidence="3">Nitrate reductase</fullName>
    </recommendedName>
</protein>
<dbReference type="EMBL" id="FQUH01000002">
    <property type="protein sequence ID" value="SHE61862.1"/>
    <property type="molecule type" value="Genomic_DNA"/>
</dbReference>
<sequence length="170" mass="19615">MDKVVELIRQDPIRVEALNYVSQLGLPQCYIAAGFVRNLVWDALHDFNVSTPLNDVDVIYFDPHEPNPNTYSAYESRLKTCMPQLNWQVRNQANMHVRHGDSPYQGTVDAMHYWPEKETAVAVRQVAPNQYECVAAFGVESLFGYCITHNPKRSRETFEQRVDAKGWLVR</sequence>
<proteinExistence type="predicted"/>
<organism evidence="1 2">
    <name type="scientific">Vibrio gazogenes DSM 21264 = NBRC 103151</name>
    <dbReference type="NCBI Taxonomy" id="1123492"/>
    <lineage>
        <taxon>Bacteria</taxon>
        <taxon>Pseudomonadati</taxon>
        <taxon>Pseudomonadota</taxon>
        <taxon>Gammaproteobacteria</taxon>
        <taxon>Vibrionales</taxon>
        <taxon>Vibrionaceae</taxon>
        <taxon>Vibrio</taxon>
    </lineage>
</organism>
<reference evidence="2" key="1">
    <citation type="submission" date="2016-11" db="EMBL/GenBank/DDBJ databases">
        <authorList>
            <person name="Varghese N."/>
            <person name="Submissions S."/>
        </authorList>
    </citation>
    <scope>NUCLEOTIDE SEQUENCE [LARGE SCALE GENOMIC DNA]</scope>
    <source>
        <strain evidence="2">DSM 21264</strain>
    </source>
</reference>
<evidence type="ECO:0000313" key="2">
    <source>
        <dbReference type="Proteomes" id="UP000184159"/>
    </source>
</evidence>
<gene>
    <name evidence="1" type="ORF">SAMN02745781_00598</name>
</gene>